<evidence type="ECO:0000256" key="1">
    <source>
        <dbReference type="SAM" id="MobiDB-lite"/>
    </source>
</evidence>
<feature type="region of interest" description="Disordered" evidence="1">
    <location>
        <begin position="27"/>
        <end position="48"/>
    </location>
</feature>
<evidence type="ECO:0000313" key="3">
    <source>
        <dbReference type="Proteomes" id="UP001066276"/>
    </source>
</evidence>
<proteinExistence type="predicted"/>
<keyword evidence="3" id="KW-1185">Reference proteome</keyword>
<sequence length="109" mass="11899">MAFESGSLRAHLLGDLTFKESTGVTKAPQLRGRGAQARVPSSPPPASDGFRISQVLQVQRAIKYKAERKKGRTVSASLIARQICAWPRLCTLDLDFVPLCVLTFSESNP</sequence>
<name>A0AAV7M7H7_PLEWA</name>
<dbReference type="Proteomes" id="UP001066276">
    <property type="component" value="Chromosome 10"/>
</dbReference>
<organism evidence="2 3">
    <name type="scientific">Pleurodeles waltl</name>
    <name type="common">Iberian ribbed newt</name>
    <dbReference type="NCBI Taxonomy" id="8319"/>
    <lineage>
        <taxon>Eukaryota</taxon>
        <taxon>Metazoa</taxon>
        <taxon>Chordata</taxon>
        <taxon>Craniata</taxon>
        <taxon>Vertebrata</taxon>
        <taxon>Euteleostomi</taxon>
        <taxon>Amphibia</taxon>
        <taxon>Batrachia</taxon>
        <taxon>Caudata</taxon>
        <taxon>Salamandroidea</taxon>
        <taxon>Salamandridae</taxon>
        <taxon>Pleurodelinae</taxon>
        <taxon>Pleurodeles</taxon>
    </lineage>
</organism>
<protein>
    <submittedName>
        <fullName evidence="2">Uncharacterized protein</fullName>
    </submittedName>
</protein>
<accession>A0AAV7M7H7</accession>
<dbReference type="AlphaFoldDB" id="A0AAV7M7H7"/>
<dbReference type="EMBL" id="JANPWB010000014">
    <property type="protein sequence ID" value="KAJ1096050.1"/>
    <property type="molecule type" value="Genomic_DNA"/>
</dbReference>
<gene>
    <name evidence="2" type="ORF">NDU88_001198</name>
</gene>
<evidence type="ECO:0000313" key="2">
    <source>
        <dbReference type="EMBL" id="KAJ1096050.1"/>
    </source>
</evidence>
<reference evidence="2" key="1">
    <citation type="journal article" date="2022" name="bioRxiv">
        <title>Sequencing and chromosome-scale assembly of the giantPleurodeles waltlgenome.</title>
        <authorList>
            <person name="Brown T."/>
            <person name="Elewa A."/>
            <person name="Iarovenko S."/>
            <person name="Subramanian E."/>
            <person name="Araus A.J."/>
            <person name="Petzold A."/>
            <person name="Susuki M."/>
            <person name="Suzuki K.-i.T."/>
            <person name="Hayashi T."/>
            <person name="Toyoda A."/>
            <person name="Oliveira C."/>
            <person name="Osipova E."/>
            <person name="Leigh N.D."/>
            <person name="Simon A."/>
            <person name="Yun M.H."/>
        </authorList>
    </citation>
    <scope>NUCLEOTIDE SEQUENCE</scope>
    <source>
        <strain evidence="2">20211129_DDA</strain>
        <tissue evidence="2">Liver</tissue>
    </source>
</reference>
<comment type="caution">
    <text evidence="2">The sequence shown here is derived from an EMBL/GenBank/DDBJ whole genome shotgun (WGS) entry which is preliminary data.</text>
</comment>